<comment type="caution">
    <text evidence="3">The sequence shown here is derived from an EMBL/GenBank/DDBJ whole genome shotgun (WGS) entry which is preliminary data.</text>
</comment>
<protein>
    <submittedName>
        <fullName evidence="3">Redoxin family protein</fullName>
    </submittedName>
</protein>
<dbReference type="InterPro" id="IPR013740">
    <property type="entry name" value="Redoxin"/>
</dbReference>
<accession>A0A5D4H8K4</accession>
<dbReference type="PANTHER" id="PTHR42852:SF17">
    <property type="entry name" value="THIOREDOXIN-LIKE PROTEIN HI_1115"/>
    <property type="match status" value="1"/>
</dbReference>
<dbReference type="SUPFAM" id="SSF52833">
    <property type="entry name" value="Thioredoxin-like"/>
    <property type="match status" value="1"/>
</dbReference>
<dbReference type="GO" id="GO:0016491">
    <property type="term" value="F:oxidoreductase activity"/>
    <property type="evidence" value="ECO:0007669"/>
    <property type="project" value="InterPro"/>
</dbReference>
<evidence type="ECO:0000313" key="3">
    <source>
        <dbReference type="EMBL" id="TYR37481.1"/>
    </source>
</evidence>
<reference evidence="3 4" key="1">
    <citation type="submission" date="2019-08" db="EMBL/GenBank/DDBJ databases">
        <title>Phlebobacter frassis gen. nov. sp. nov., a new member of family Sphingobacteriaceae isolated from sand fly rearing media.</title>
        <authorList>
            <person name="Kakumanu M.L."/>
            <person name="Marayati B.F."/>
            <person name="Wada-Katsumata A."/>
            <person name="Wasserberg G."/>
            <person name="Schal C."/>
            <person name="Apperson C.S."/>
            <person name="Ponnusamy L."/>
        </authorList>
    </citation>
    <scope>NUCLEOTIDE SEQUENCE [LARGE SCALE GENOMIC DNA]</scope>
    <source>
        <strain evidence="3 4">SSI9</strain>
    </source>
</reference>
<dbReference type="AlphaFoldDB" id="A0A5D4H8K4"/>
<dbReference type="PROSITE" id="PS51352">
    <property type="entry name" value="THIOREDOXIN_2"/>
    <property type="match status" value="1"/>
</dbReference>
<dbReference type="Pfam" id="PF08534">
    <property type="entry name" value="Redoxin"/>
    <property type="match status" value="1"/>
</dbReference>
<dbReference type="InterPro" id="IPR036249">
    <property type="entry name" value="Thioredoxin-like_sf"/>
</dbReference>
<dbReference type="Gene3D" id="3.40.30.10">
    <property type="entry name" value="Glutaredoxin"/>
    <property type="match status" value="1"/>
</dbReference>
<proteinExistence type="predicted"/>
<feature type="domain" description="Thioredoxin" evidence="2">
    <location>
        <begin position="58"/>
        <end position="213"/>
    </location>
</feature>
<name>A0A5D4H8K4_9SPHI</name>
<keyword evidence="4" id="KW-1185">Reference proteome</keyword>
<evidence type="ECO:0000256" key="1">
    <source>
        <dbReference type="SAM" id="SignalP"/>
    </source>
</evidence>
<sequence>MSKLITILILVLSSMPVLKSLSHSGSKDKKTNNSKLNTVTLQFQSMEKGIDYSNLSQLEVGDTIPLELWNASLQVIGYPEERKTITLNDYKDKKFIVLDFWSTWCGTCIFTLPKTFETLSKFSDQIALIPITNQTKDIIAPFVLKNKYVSAIPNFYSVINNQYYMDVFKIKWMPRVVIINNEGVVIAITKPAFIVEESIKDLLDNRFVEFPQAFVWDDRSLNIYC</sequence>
<dbReference type="InterPro" id="IPR013766">
    <property type="entry name" value="Thioredoxin_domain"/>
</dbReference>
<gene>
    <name evidence="3" type="ORF">FXV77_05605</name>
</gene>
<organism evidence="3 4">
    <name type="scientific">Sphingobacterium phlebotomi</name>
    <dbReference type="NCBI Taxonomy" id="2605433"/>
    <lineage>
        <taxon>Bacteria</taxon>
        <taxon>Pseudomonadati</taxon>
        <taxon>Bacteroidota</taxon>
        <taxon>Sphingobacteriia</taxon>
        <taxon>Sphingobacteriales</taxon>
        <taxon>Sphingobacteriaceae</taxon>
        <taxon>Sphingobacterium</taxon>
    </lineage>
</organism>
<dbReference type="Proteomes" id="UP000322362">
    <property type="component" value="Unassembled WGS sequence"/>
</dbReference>
<feature type="signal peptide" evidence="1">
    <location>
        <begin position="1"/>
        <end position="19"/>
    </location>
</feature>
<dbReference type="InterPro" id="IPR050553">
    <property type="entry name" value="Thioredoxin_ResA/DsbE_sf"/>
</dbReference>
<dbReference type="RefSeq" id="WP_148918222.1">
    <property type="nucleotide sequence ID" value="NZ_VTAV01000002.1"/>
</dbReference>
<dbReference type="PANTHER" id="PTHR42852">
    <property type="entry name" value="THIOL:DISULFIDE INTERCHANGE PROTEIN DSBE"/>
    <property type="match status" value="1"/>
</dbReference>
<feature type="chain" id="PRO_5023115228" evidence="1">
    <location>
        <begin position="20"/>
        <end position="225"/>
    </location>
</feature>
<evidence type="ECO:0000313" key="4">
    <source>
        <dbReference type="Proteomes" id="UP000322362"/>
    </source>
</evidence>
<dbReference type="EMBL" id="VTAV01000002">
    <property type="protein sequence ID" value="TYR37481.1"/>
    <property type="molecule type" value="Genomic_DNA"/>
</dbReference>
<evidence type="ECO:0000259" key="2">
    <source>
        <dbReference type="PROSITE" id="PS51352"/>
    </source>
</evidence>
<keyword evidence="1" id="KW-0732">Signal</keyword>